<name>A0A1T5P5X3_9BACT</name>
<dbReference type="RefSeq" id="WP_079471276.1">
    <property type="nucleotide sequence ID" value="NZ_FUZZ01000003.1"/>
</dbReference>
<proteinExistence type="predicted"/>
<dbReference type="Proteomes" id="UP000190166">
    <property type="component" value="Unassembled WGS sequence"/>
</dbReference>
<dbReference type="EMBL" id="FUZZ01000003">
    <property type="protein sequence ID" value="SKD08046.1"/>
    <property type="molecule type" value="Genomic_DNA"/>
</dbReference>
<evidence type="ECO:0000313" key="2">
    <source>
        <dbReference type="EMBL" id="SKD08046.1"/>
    </source>
</evidence>
<keyword evidence="3" id="KW-1185">Reference proteome</keyword>
<feature type="domain" description="Gcp-like" evidence="1">
    <location>
        <begin position="33"/>
        <end position="134"/>
    </location>
</feature>
<dbReference type="GO" id="GO:0005829">
    <property type="term" value="C:cytosol"/>
    <property type="evidence" value="ECO:0007669"/>
    <property type="project" value="TreeGrafter"/>
</dbReference>
<dbReference type="Gene3D" id="3.30.420.40">
    <property type="match status" value="2"/>
</dbReference>
<protein>
    <submittedName>
        <fullName evidence="2">tRNA threonylcarbamoyladenosine biosynthesis protein TsaB</fullName>
    </submittedName>
</protein>
<organism evidence="2 3">
    <name type="scientific">Chitinophaga ginsengisegetis</name>
    <dbReference type="NCBI Taxonomy" id="393003"/>
    <lineage>
        <taxon>Bacteria</taxon>
        <taxon>Pseudomonadati</taxon>
        <taxon>Bacteroidota</taxon>
        <taxon>Chitinophagia</taxon>
        <taxon>Chitinophagales</taxon>
        <taxon>Chitinophagaceae</taxon>
        <taxon>Chitinophaga</taxon>
    </lineage>
</organism>
<dbReference type="InterPro" id="IPR043129">
    <property type="entry name" value="ATPase_NBD"/>
</dbReference>
<dbReference type="Pfam" id="PF00814">
    <property type="entry name" value="TsaD"/>
    <property type="match status" value="1"/>
</dbReference>
<reference evidence="2 3" key="1">
    <citation type="submission" date="2017-02" db="EMBL/GenBank/DDBJ databases">
        <authorList>
            <person name="Peterson S.W."/>
        </authorList>
    </citation>
    <scope>NUCLEOTIDE SEQUENCE [LARGE SCALE GENOMIC DNA]</scope>
    <source>
        <strain evidence="2 3">DSM 18108</strain>
    </source>
</reference>
<evidence type="ECO:0000259" key="1">
    <source>
        <dbReference type="Pfam" id="PF00814"/>
    </source>
</evidence>
<evidence type="ECO:0000313" key="3">
    <source>
        <dbReference type="Proteomes" id="UP000190166"/>
    </source>
</evidence>
<dbReference type="InterPro" id="IPR022496">
    <property type="entry name" value="T6A_TsaB"/>
</dbReference>
<dbReference type="PANTHER" id="PTHR11735:SF11">
    <property type="entry name" value="TRNA THREONYLCARBAMOYLADENOSINE BIOSYNTHESIS PROTEIN TSAB"/>
    <property type="match status" value="1"/>
</dbReference>
<dbReference type="GO" id="GO:0002949">
    <property type="term" value="P:tRNA threonylcarbamoyladenosine modification"/>
    <property type="evidence" value="ECO:0007669"/>
    <property type="project" value="InterPro"/>
</dbReference>
<dbReference type="SUPFAM" id="SSF53067">
    <property type="entry name" value="Actin-like ATPase domain"/>
    <property type="match status" value="2"/>
</dbReference>
<dbReference type="NCBIfam" id="TIGR03725">
    <property type="entry name" value="T6A_YeaZ"/>
    <property type="match status" value="1"/>
</dbReference>
<gene>
    <name evidence="2" type="ORF">SAMN05660461_3997</name>
</gene>
<accession>A0A1T5P5X3</accession>
<dbReference type="InterPro" id="IPR000905">
    <property type="entry name" value="Gcp-like_dom"/>
</dbReference>
<sequence length="225" mass="24834">MALILNIDTATTTGSVSLSRDGQVIQTLVNEKQQDHAATMIVFVQQILKEQGIVPAQLDAVAVSAGPGSYTGLRVGVATAKGLCYAWSKPLLAISTLQMMAQGLISEVKNEQALYCPMLDARRQEVFMGLYDARLQEIMPPQAMILEPNSLDEQLAAHQIYFFGDGSPKWQLMISSHKNAIFAEYVISAAHMAHLSAQAYEKKLFVDLAYFSPFYLKPFYSPQKP</sequence>
<dbReference type="AlphaFoldDB" id="A0A1T5P5X3"/>
<dbReference type="CDD" id="cd24032">
    <property type="entry name" value="ASKHA_NBD_TsaB"/>
    <property type="match status" value="1"/>
</dbReference>
<dbReference type="PANTHER" id="PTHR11735">
    <property type="entry name" value="TRNA N6-ADENOSINE THREONYLCARBAMOYLTRANSFERASE"/>
    <property type="match status" value="1"/>
</dbReference>
<dbReference type="STRING" id="393003.SAMN05660461_3997"/>